<evidence type="ECO:0000313" key="1">
    <source>
        <dbReference type="EMBL" id="KKM88434.1"/>
    </source>
</evidence>
<gene>
    <name evidence="1" type="ORF">LCGC14_1258850</name>
</gene>
<accession>A0A0F9L1B3</accession>
<sequence>MLVMVVLVAAVAVVAECRQSLRSGDWKQDVYSTLFWIDVECCTVECYLQRIGLIDYQYDPAIDGVVWRVRLADWFSQRVGSPSGPSAPPPAD</sequence>
<dbReference type="AlphaFoldDB" id="A0A0F9L1B3"/>
<proteinExistence type="predicted"/>
<comment type="caution">
    <text evidence="1">The sequence shown here is derived from an EMBL/GenBank/DDBJ whole genome shotgun (WGS) entry which is preliminary data.</text>
</comment>
<organism evidence="1">
    <name type="scientific">marine sediment metagenome</name>
    <dbReference type="NCBI Taxonomy" id="412755"/>
    <lineage>
        <taxon>unclassified sequences</taxon>
        <taxon>metagenomes</taxon>
        <taxon>ecological metagenomes</taxon>
    </lineage>
</organism>
<dbReference type="EMBL" id="LAZR01006959">
    <property type="protein sequence ID" value="KKM88434.1"/>
    <property type="molecule type" value="Genomic_DNA"/>
</dbReference>
<protein>
    <submittedName>
        <fullName evidence="1">Uncharacterized protein</fullName>
    </submittedName>
</protein>
<name>A0A0F9L1B3_9ZZZZ</name>
<reference evidence="1" key="1">
    <citation type="journal article" date="2015" name="Nature">
        <title>Complex archaea that bridge the gap between prokaryotes and eukaryotes.</title>
        <authorList>
            <person name="Spang A."/>
            <person name="Saw J.H."/>
            <person name="Jorgensen S.L."/>
            <person name="Zaremba-Niedzwiedzka K."/>
            <person name="Martijn J."/>
            <person name="Lind A.E."/>
            <person name="van Eijk R."/>
            <person name="Schleper C."/>
            <person name="Guy L."/>
            <person name="Ettema T.J."/>
        </authorList>
    </citation>
    <scope>NUCLEOTIDE SEQUENCE</scope>
</reference>